<reference evidence="1" key="1">
    <citation type="submission" date="2015-06" db="EMBL/GenBank/DDBJ databases">
        <authorList>
            <person name="Nguyen H."/>
        </authorList>
    </citation>
    <scope>NUCLEOTIDE SEQUENCE</scope>
    <source>
        <strain evidence="1">DAOM 180753</strain>
    </source>
</reference>
<dbReference type="EMBL" id="LACB01000024">
    <property type="protein sequence ID" value="KAJ9491791.1"/>
    <property type="molecule type" value="Genomic_DNA"/>
</dbReference>
<organism evidence="1 2">
    <name type="scientific">Penicillium thymicola</name>
    <dbReference type="NCBI Taxonomy" id="293382"/>
    <lineage>
        <taxon>Eukaryota</taxon>
        <taxon>Fungi</taxon>
        <taxon>Dikarya</taxon>
        <taxon>Ascomycota</taxon>
        <taxon>Pezizomycotina</taxon>
        <taxon>Eurotiomycetes</taxon>
        <taxon>Eurotiomycetidae</taxon>
        <taxon>Eurotiales</taxon>
        <taxon>Aspergillaceae</taxon>
        <taxon>Penicillium</taxon>
    </lineage>
</organism>
<gene>
    <name evidence="1" type="ORF">VN97_g1454</name>
</gene>
<dbReference type="Proteomes" id="UP001227192">
    <property type="component" value="Unassembled WGS sequence"/>
</dbReference>
<proteinExistence type="predicted"/>
<reference evidence="1" key="2">
    <citation type="journal article" date="2016" name="Fungal Biol.">
        <title>Ochratoxin A production by Penicillium thymicola.</title>
        <authorList>
            <person name="Nguyen H.D.T."/>
            <person name="McMullin D.R."/>
            <person name="Ponomareva E."/>
            <person name="Riley R."/>
            <person name="Pomraning K.R."/>
            <person name="Baker S.E."/>
            <person name="Seifert K.A."/>
        </authorList>
    </citation>
    <scope>NUCLEOTIDE SEQUENCE</scope>
    <source>
        <strain evidence="1">DAOM 180753</strain>
    </source>
</reference>
<sequence length="125" mass="14139">MFQIGGYPLPQDLCAINHVEELARGRLPSRIINLNELVYNLHSSRKGRESCTWPRIASILWRWELGAWGRPIAWALLLPLSVCTRLSDSQLMSPIRIISLVAYPGCTAKAMKSLLALWMTLHVQS</sequence>
<accession>A0AAI9TQZ1</accession>
<evidence type="ECO:0000313" key="1">
    <source>
        <dbReference type="EMBL" id="KAJ9491791.1"/>
    </source>
</evidence>
<protein>
    <submittedName>
        <fullName evidence="1">Uncharacterized protein</fullName>
    </submittedName>
</protein>
<keyword evidence="2" id="KW-1185">Reference proteome</keyword>
<dbReference type="AlphaFoldDB" id="A0AAI9TQZ1"/>
<comment type="caution">
    <text evidence="1">The sequence shown here is derived from an EMBL/GenBank/DDBJ whole genome shotgun (WGS) entry which is preliminary data.</text>
</comment>
<name>A0AAI9TQZ1_PENTH</name>
<evidence type="ECO:0000313" key="2">
    <source>
        <dbReference type="Proteomes" id="UP001227192"/>
    </source>
</evidence>